<dbReference type="PANTHER" id="PTHR43415">
    <property type="entry name" value="SPERMIDINE N(1)-ACETYLTRANSFERASE"/>
    <property type="match status" value="1"/>
</dbReference>
<dbReference type="PANTHER" id="PTHR43415:SF4">
    <property type="entry name" value="N-ACETYLTRANSFERASE DOMAIN-CONTAINING PROTEIN"/>
    <property type="match status" value="1"/>
</dbReference>
<feature type="domain" description="N-acetyltransferase" evidence="1">
    <location>
        <begin position="10"/>
        <end position="179"/>
    </location>
</feature>
<accession>A0A4U2Y4N6</accession>
<dbReference type="AlphaFoldDB" id="A0A4U2Y4N6"/>
<evidence type="ECO:0000259" key="1">
    <source>
        <dbReference type="PROSITE" id="PS51186"/>
    </source>
</evidence>
<dbReference type="InterPro" id="IPR000182">
    <property type="entry name" value="GNAT_dom"/>
</dbReference>
<sequence length="203" mass="24072">MRIHLQGEKVVLRDIRAEDIDTIYYWQYEAEDREHLNWNGPYKPLDPYTKEEYRALPRYQESLALIGTDAPRTELMIEIDGELKGSVGRYWVSEETNWCEIGIVIYDSRYWQNGYGREAFRMWIDYLFTHMDTVRLGIGTWSGNERMMKLAAHMGMVEEARVRKARIVRGEYYDAIKMGILREEWEDRNLVAPAPINHVTRAT</sequence>
<protein>
    <submittedName>
        <fullName evidence="2">GNAT family N-acetyltransferase</fullName>
    </submittedName>
</protein>
<dbReference type="EMBL" id="SZNK01000001">
    <property type="protein sequence ID" value="TKI54181.1"/>
    <property type="molecule type" value="Genomic_DNA"/>
</dbReference>
<organism evidence="2 3">
    <name type="scientific">Brevibacillus antibioticus</name>
    <dbReference type="NCBI Taxonomy" id="2570228"/>
    <lineage>
        <taxon>Bacteria</taxon>
        <taxon>Bacillati</taxon>
        <taxon>Bacillota</taxon>
        <taxon>Bacilli</taxon>
        <taxon>Bacillales</taxon>
        <taxon>Paenibacillaceae</taxon>
        <taxon>Brevibacillus</taxon>
    </lineage>
</organism>
<evidence type="ECO:0000313" key="3">
    <source>
        <dbReference type="Proteomes" id="UP000307841"/>
    </source>
</evidence>
<dbReference type="RefSeq" id="WP_137027650.1">
    <property type="nucleotide sequence ID" value="NZ_SZNK01000001.1"/>
</dbReference>
<dbReference type="GO" id="GO:0016747">
    <property type="term" value="F:acyltransferase activity, transferring groups other than amino-acyl groups"/>
    <property type="evidence" value="ECO:0007669"/>
    <property type="project" value="InterPro"/>
</dbReference>
<dbReference type="Proteomes" id="UP000307841">
    <property type="component" value="Unassembled WGS sequence"/>
</dbReference>
<dbReference type="PROSITE" id="PS51186">
    <property type="entry name" value="GNAT"/>
    <property type="match status" value="1"/>
</dbReference>
<dbReference type="InterPro" id="IPR016181">
    <property type="entry name" value="Acyl_CoA_acyltransferase"/>
</dbReference>
<proteinExistence type="predicted"/>
<dbReference type="SUPFAM" id="SSF55729">
    <property type="entry name" value="Acyl-CoA N-acyltransferases (Nat)"/>
    <property type="match status" value="1"/>
</dbReference>
<keyword evidence="3" id="KW-1185">Reference proteome</keyword>
<keyword evidence="2" id="KW-0808">Transferase</keyword>
<comment type="caution">
    <text evidence="2">The sequence shown here is derived from an EMBL/GenBank/DDBJ whole genome shotgun (WGS) entry which is preliminary data.</text>
</comment>
<gene>
    <name evidence="2" type="ORF">E8L90_01245</name>
</gene>
<dbReference type="OrthoDB" id="9795206at2"/>
<dbReference type="Gene3D" id="3.40.630.30">
    <property type="match status" value="1"/>
</dbReference>
<name>A0A4U2Y4N6_9BACL</name>
<dbReference type="Pfam" id="PF13302">
    <property type="entry name" value="Acetyltransf_3"/>
    <property type="match status" value="1"/>
</dbReference>
<evidence type="ECO:0000313" key="2">
    <source>
        <dbReference type="EMBL" id="TKI54181.1"/>
    </source>
</evidence>
<reference evidence="2 3" key="1">
    <citation type="submission" date="2019-04" db="EMBL/GenBank/DDBJ databases">
        <title>Whole genome sequencing of Brevibacillus sp. TGS2-1.</title>
        <authorList>
            <person name="Choi A."/>
        </authorList>
    </citation>
    <scope>NUCLEOTIDE SEQUENCE [LARGE SCALE GENOMIC DNA]</scope>
    <source>
        <strain evidence="2 3">TGS2-1</strain>
    </source>
</reference>